<dbReference type="SUPFAM" id="SSF116842">
    <property type="entry name" value="XseB-like"/>
    <property type="match status" value="1"/>
</dbReference>
<keyword evidence="3 6" id="KW-0540">Nuclease</keyword>
<dbReference type="Pfam" id="PF02609">
    <property type="entry name" value="Exonuc_VII_S"/>
    <property type="match status" value="1"/>
</dbReference>
<dbReference type="NCBIfam" id="TIGR01280">
    <property type="entry name" value="xseB"/>
    <property type="match status" value="1"/>
</dbReference>
<keyword evidence="5 6" id="KW-0269">Exonuclease</keyword>
<dbReference type="NCBIfam" id="NF002139">
    <property type="entry name" value="PRK00977.1-3"/>
    <property type="match status" value="1"/>
</dbReference>
<dbReference type="HAMAP" id="MF_00337">
    <property type="entry name" value="Exonuc_7_S"/>
    <property type="match status" value="1"/>
</dbReference>
<name>A0A1H1N608_9MICO</name>
<gene>
    <name evidence="6" type="primary">xseB</name>
    <name evidence="7" type="ORF">BCL57_003334</name>
    <name evidence="8" type="ORF">SAMN04489721_0536</name>
</gene>
<reference evidence="8" key="1">
    <citation type="submission" date="2016-10" db="EMBL/GenBank/DDBJ databases">
        <authorList>
            <person name="de Groot N.N."/>
        </authorList>
    </citation>
    <scope>NUCLEOTIDE SEQUENCE [LARGE SCALE GENOMIC DNA]</scope>
    <source>
        <strain evidence="8">CPCC 202695</strain>
    </source>
</reference>
<comment type="subcellular location">
    <subcellularLocation>
        <location evidence="6">Cytoplasm</location>
    </subcellularLocation>
</comment>
<dbReference type="PANTHER" id="PTHR34137">
    <property type="entry name" value="EXODEOXYRIBONUCLEASE 7 SMALL SUBUNIT"/>
    <property type="match status" value="1"/>
</dbReference>
<keyword evidence="10" id="KW-1185">Reference proteome</keyword>
<evidence type="ECO:0000256" key="2">
    <source>
        <dbReference type="ARBA" id="ARBA00022490"/>
    </source>
</evidence>
<comment type="similarity">
    <text evidence="1 6">Belongs to the XseB family.</text>
</comment>
<dbReference type="GO" id="GO:0008855">
    <property type="term" value="F:exodeoxyribonuclease VII activity"/>
    <property type="evidence" value="ECO:0007669"/>
    <property type="project" value="UniProtKB-UniRule"/>
</dbReference>
<protein>
    <recommendedName>
        <fullName evidence="6">Exodeoxyribonuclease 7 small subunit</fullName>
        <ecNumber evidence="6">3.1.11.6</ecNumber>
    </recommendedName>
    <alternativeName>
        <fullName evidence="6">Exodeoxyribonuclease VII small subunit</fullName>
        <shortName evidence="6">Exonuclease VII small subunit</shortName>
    </alternativeName>
</protein>
<evidence type="ECO:0000256" key="6">
    <source>
        <dbReference type="HAMAP-Rule" id="MF_00337"/>
    </source>
</evidence>
<keyword evidence="2 6" id="KW-0963">Cytoplasm</keyword>
<reference evidence="9" key="2">
    <citation type="submission" date="2016-10" db="EMBL/GenBank/DDBJ databases">
        <authorList>
            <person name="Varghese N."/>
            <person name="Submissions S."/>
        </authorList>
    </citation>
    <scope>NUCLEOTIDE SEQUENCE [LARGE SCALE GENOMIC DNA]</scope>
    <source>
        <strain evidence="9">CPCC 202695</strain>
    </source>
</reference>
<evidence type="ECO:0000256" key="1">
    <source>
        <dbReference type="ARBA" id="ARBA00009998"/>
    </source>
</evidence>
<dbReference type="EMBL" id="LT629755">
    <property type="protein sequence ID" value="SDR94165.1"/>
    <property type="molecule type" value="Genomic_DNA"/>
</dbReference>
<dbReference type="Gene3D" id="1.10.287.1040">
    <property type="entry name" value="Exonuclease VII, small subunit"/>
    <property type="match status" value="1"/>
</dbReference>
<dbReference type="EMBL" id="SODL02000007">
    <property type="protein sequence ID" value="MCP2369151.1"/>
    <property type="molecule type" value="Genomic_DNA"/>
</dbReference>
<sequence length="80" mass="8495">MPTTPPDVAELSYEQARDELVRVVAELEQGSATLEQSLALWERGEALAQRCEEWLLGAKARLDAARAGAARAAATDGGDA</sequence>
<dbReference type="InterPro" id="IPR037004">
    <property type="entry name" value="Exonuc_VII_ssu_sf"/>
</dbReference>
<dbReference type="STRING" id="589382.SAMN04489721_0536"/>
<evidence type="ECO:0000256" key="5">
    <source>
        <dbReference type="ARBA" id="ARBA00022839"/>
    </source>
</evidence>
<dbReference type="GO" id="GO:0005829">
    <property type="term" value="C:cytosol"/>
    <property type="evidence" value="ECO:0007669"/>
    <property type="project" value="TreeGrafter"/>
</dbReference>
<dbReference type="Proteomes" id="UP000893823">
    <property type="component" value="Unassembled WGS sequence"/>
</dbReference>
<dbReference type="GO" id="GO:0006308">
    <property type="term" value="P:DNA catabolic process"/>
    <property type="evidence" value="ECO:0007669"/>
    <property type="project" value="UniProtKB-UniRule"/>
</dbReference>
<comment type="catalytic activity">
    <reaction evidence="6">
        <text>Exonucleolytic cleavage in either 5'- to 3'- or 3'- to 5'-direction to yield nucleoside 5'-phosphates.</text>
        <dbReference type="EC" id="3.1.11.6"/>
    </reaction>
</comment>
<evidence type="ECO:0000313" key="8">
    <source>
        <dbReference type="EMBL" id="SDR94165.1"/>
    </source>
</evidence>
<dbReference type="AlphaFoldDB" id="A0A1H1N608"/>
<evidence type="ECO:0000313" key="9">
    <source>
        <dbReference type="Proteomes" id="UP000199482"/>
    </source>
</evidence>
<dbReference type="EC" id="3.1.11.6" evidence="6"/>
<dbReference type="GO" id="GO:0009318">
    <property type="term" value="C:exodeoxyribonuclease VII complex"/>
    <property type="evidence" value="ECO:0007669"/>
    <property type="project" value="UniProtKB-UniRule"/>
</dbReference>
<comment type="function">
    <text evidence="6">Bidirectionally degrades single-stranded DNA into large acid-insoluble oligonucleotides, which are then degraded further into small acid-soluble oligonucleotides.</text>
</comment>
<dbReference type="PIRSF" id="PIRSF006488">
    <property type="entry name" value="Exonuc_VII_S"/>
    <property type="match status" value="1"/>
</dbReference>
<comment type="subunit">
    <text evidence="6">Heterooligomer composed of large and small subunits.</text>
</comment>
<evidence type="ECO:0000313" key="10">
    <source>
        <dbReference type="Proteomes" id="UP000893823"/>
    </source>
</evidence>
<reference evidence="7" key="3">
    <citation type="submission" date="2022-06" db="EMBL/GenBank/DDBJ databases">
        <title>Genomic Encyclopedia of Type Strains, Phase III (KMG-III): the genomes of soil and plant-associated and newly described type strains.</title>
        <authorList>
            <person name="Whitman W."/>
        </authorList>
    </citation>
    <scope>NUCLEOTIDE SEQUENCE</scope>
    <source>
        <strain evidence="7">CPCC 202695</strain>
    </source>
</reference>
<organism evidence="8 9">
    <name type="scientific">Agromyces flavus</name>
    <dbReference type="NCBI Taxonomy" id="589382"/>
    <lineage>
        <taxon>Bacteria</taxon>
        <taxon>Bacillati</taxon>
        <taxon>Actinomycetota</taxon>
        <taxon>Actinomycetes</taxon>
        <taxon>Micrococcales</taxon>
        <taxon>Microbacteriaceae</taxon>
        <taxon>Agromyces</taxon>
    </lineage>
</organism>
<dbReference type="InterPro" id="IPR003761">
    <property type="entry name" value="Exonuc_VII_S"/>
</dbReference>
<evidence type="ECO:0000256" key="4">
    <source>
        <dbReference type="ARBA" id="ARBA00022801"/>
    </source>
</evidence>
<dbReference type="PANTHER" id="PTHR34137:SF1">
    <property type="entry name" value="EXODEOXYRIBONUCLEASE 7 SMALL SUBUNIT"/>
    <property type="match status" value="1"/>
</dbReference>
<keyword evidence="4 6" id="KW-0378">Hydrolase</keyword>
<evidence type="ECO:0000313" key="7">
    <source>
        <dbReference type="EMBL" id="MCP2369151.1"/>
    </source>
</evidence>
<proteinExistence type="inferred from homology"/>
<dbReference type="Proteomes" id="UP000199482">
    <property type="component" value="Chromosome I"/>
</dbReference>
<evidence type="ECO:0000256" key="3">
    <source>
        <dbReference type="ARBA" id="ARBA00022722"/>
    </source>
</evidence>
<accession>A0A1H1N608</accession>